<dbReference type="InterPro" id="IPR036770">
    <property type="entry name" value="Ankyrin_rpt-contain_sf"/>
</dbReference>
<dbReference type="PANTHER" id="PTHR36024:SF1">
    <property type="entry name" value="OS11G0246900 PROTEIN"/>
    <property type="match status" value="1"/>
</dbReference>
<name>A0A2N9IMK4_FAGSY</name>
<evidence type="ECO:0008006" key="3">
    <source>
        <dbReference type="Google" id="ProtNLM"/>
    </source>
</evidence>
<dbReference type="InterPro" id="IPR044956">
    <property type="entry name" value="SKIP35"/>
</dbReference>
<sequence>MEEEMVSVVGSEENNTEDPVFVAMETEVNGIDCSRNEEIRCFTLEQGEGSNVVFSREGPLVRNDSRLSSGCCCSVKKLESRVIATDSEVGKNEKSGDEKKLSKQDRIELGRLFQGAVSSHDWDDAERLIELADPQTLNDALCMTLDSIWFLNTQQELHGITGLIKNIIANGAYDFTRAALRTSFLASCVSACQSRTMSLADTVTVMAQRELDSPLHVVLLVELMAIVGGDGGRGSGDGDGGGENGGGGKTDQKKKWWWWLHERLQECNGDEVLKAEAGAKVQKFTEWALKCIGFHSRCQGNKDRVSNSSAVEIQLQLSAFKTFLDLAGNHLTGKDFTEAFDAACFPLTLFSSSFDPGWASGISATAIQGLLGMLVEGGADNVNQCFLEASRFGSTELVRILLQIAQRNSLDVDVDLALGFASHYCKIGTMECLVEEGNAIAFLGPLMRAAERGCMQVVDWFVKRGCRDMELCLALTAATSSSQVDIASFLLPHVPQHVLAALSIEILKAAGERSGGSLDGVAFLLRSDFLGDPAATYAVADSIARSDDEAVAPELRSFLREHWSESAFFDGLTQGREHYMNIVRILKWGGSPICLRDLPGPLRLAIAYLPLYRECIKAGGCLLSQRLRGQLVEAVSRLGGGVLEEVNQGRELLAVLEHHLPPFLVHTSSIA</sequence>
<gene>
    <name evidence="2" type="ORF">FSB_LOCUS53083</name>
</gene>
<feature type="region of interest" description="Disordered" evidence="1">
    <location>
        <begin position="232"/>
        <end position="251"/>
    </location>
</feature>
<feature type="compositionally biased region" description="Gly residues" evidence="1">
    <location>
        <begin position="232"/>
        <end position="249"/>
    </location>
</feature>
<reference evidence="2" key="1">
    <citation type="submission" date="2018-02" db="EMBL/GenBank/DDBJ databases">
        <authorList>
            <person name="Cohen D.B."/>
            <person name="Kent A.D."/>
        </authorList>
    </citation>
    <scope>NUCLEOTIDE SEQUENCE</scope>
</reference>
<protein>
    <recommendedName>
        <fullName evidence="3">Ankyrin repeat protein SKIP35</fullName>
    </recommendedName>
</protein>
<accession>A0A2N9IMK4</accession>
<proteinExistence type="predicted"/>
<dbReference type="AlphaFoldDB" id="A0A2N9IMK4"/>
<evidence type="ECO:0000256" key="1">
    <source>
        <dbReference type="SAM" id="MobiDB-lite"/>
    </source>
</evidence>
<dbReference type="PANTHER" id="PTHR36024">
    <property type="entry name" value="ANKYRIN REPEAT PROTEIN SKIP35"/>
    <property type="match status" value="1"/>
</dbReference>
<dbReference type="EMBL" id="OIVN01006106">
    <property type="protein sequence ID" value="SPD25201.1"/>
    <property type="molecule type" value="Genomic_DNA"/>
</dbReference>
<organism evidence="2">
    <name type="scientific">Fagus sylvatica</name>
    <name type="common">Beechnut</name>
    <dbReference type="NCBI Taxonomy" id="28930"/>
    <lineage>
        <taxon>Eukaryota</taxon>
        <taxon>Viridiplantae</taxon>
        <taxon>Streptophyta</taxon>
        <taxon>Embryophyta</taxon>
        <taxon>Tracheophyta</taxon>
        <taxon>Spermatophyta</taxon>
        <taxon>Magnoliopsida</taxon>
        <taxon>eudicotyledons</taxon>
        <taxon>Gunneridae</taxon>
        <taxon>Pentapetalae</taxon>
        <taxon>rosids</taxon>
        <taxon>fabids</taxon>
        <taxon>Fagales</taxon>
        <taxon>Fagaceae</taxon>
        <taxon>Fagus</taxon>
    </lineage>
</organism>
<dbReference type="Gene3D" id="1.25.40.20">
    <property type="entry name" value="Ankyrin repeat-containing domain"/>
    <property type="match status" value="1"/>
</dbReference>
<dbReference type="SUPFAM" id="SSF48403">
    <property type="entry name" value="Ankyrin repeat"/>
    <property type="match status" value="1"/>
</dbReference>
<evidence type="ECO:0000313" key="2">
    <source>
        <dbReference type="EMBL" id="SPD25201.1"/>
    </source>
</evidence>